<reference evidence="2" key="1">
    <citation type="journal article" date="2022" name="bioRxiv">
        <title>Sequencing and chromosome-scale assembly of the giantPleurodeles waltlgenome.</title>
        <authorList>
            <person name="Brown T."/>
            <person name="Elewa A."/>
            <person name="Iarovenko S."/>
            <person name="Subramanian E."/>
            <person name="Araus A.J."/>
            <person name="Petzold A."/>
            <person name="Susuki M."/>
            <person name="Suzuki K.-i.T."/>
            <person name="Hayashi T."/>
            <person name="Toyoda A."/>
            <person name="Oliveira C."/>
            <person name="Osipova E."/>
            <person name="Leigh N.D."/>
            <person name="Simon A."/>
            <person name="Yun M.H."/>
        </authorList>
    </citation>
    <scope>NUCLEOTIDE SEQUENCE</scope>
    <source>
        <strain evidence="2">20211129_DDA</strain>
        <tissue evidence="2">Liver</tissue>
    </source>
</reference>
<name>A0AAV7UHA1_PLEWA</name>
<comment type="caution">
    <text evidence="2">The sequence shown here is derived from an EMBL/GenBank/DDBJ whole genome shotgun (WGS) entry which is preliminary data.</text>
</comment>
<sequence length="179" mass="19776">MRKIHGVCYVCIYLWNCDGPALPDPSVKAACAAAATGNLELKGGIASHLGVPKLKGARQLACGPENAKQEERRAADEEENAEQEKRRTADEEESPEDVGLWEGEDGWKRGPPVKSQDNTEGRGHVRNTDSGTGGALRRLRQCIRRSVAKPGDQRYELQPLFMTTFNNPQTEEENDLTLF</sequence>
<evidence type="ECO:0000313" key="3">
    <source>
        <dbReference type="Proteomes" id="UP001066276"/>
    </source>
</evidence>
<proteinExistence type="predicted"/>
<organism evidence="2 3">
    <name type="scientific">Pleurodeles waltl</name>
    <name type="common">Iberian ribbed newt</name>
    <dbReference type="NCBI Taxonomy" id="8319"/>
    <lineage>
        <taxon>Eukaryota</taxon>
        <taxon>Metazoa</taxon>
        <taxon>Chordata</taxon>
        <taxon>Craniata</taxon>
        <taxon>Vertebrata</taxon>
        <taxon>Euteleostomi</taxon>
        <taxon>Amphibia</taxon>
        <taxon>Batrachia</taxon>
        <taxon>Caudata</taxon>
        <taxon>Salamandroidea</taxon>
        <taxon>Salamandridae</taxon>
        <taxon>Pleurodelinae</taxon>
        <taxon>Pleurodeles</taxon>
    </lineage>
</organism>
<keyword evidence="3" id="KW-1185">Reference proteome</keyword>
<evidence type="ECO:0000313" key="2">
    <source>
        <dbReference type="EMBL" id="KAJ1187088.1"/>
    </source>
</evidence>
<feature type="region of interest" description="Disordered" evidence="1">
    <location>
        <begin position="60"/>
        <end position="136"/>
    </location>
</feature>
<dbReference type="EMBL" id="JANPWB010000005">
    <property type="protein sequence ID" value="KAJ1187088.1"/>
    <property type="molecule type" value="Genomic_DNA"/>
</dbReference>
<dbReference type="Proteomes" id="UP001066276">
    <property type="component" value="Chromosome 3_1"/>
</dbReference>
<protein>
    <submittedName>
        <fullName evidence="2">Uncharacterized protein</fullName>
    </submittedName>
</protein>
<gene>
    <name evidence="2" type="ORF">NDU88_003867</name>
</gene>
<accession>A0AAV7UHA1</accession>
<evidence type="ECO:0000256" key="1">
    <source>
        <dbReference type="SAM" id="MobiDB-lite"/>
    </source>
</evidence>
<feature type="compositionally biased region" description="Basic and acidic residues" evidence="1">
    <location>
        <begin position="117"/>
        <end position="127"/>
    </location>
</feature>
<dbReference type="AlphaFoldDB" id="A0AAV7UHA1"/>